<feature type="region of interest" description="Disordered" evidence="1">
    <location>
        <begin position="1"/>
        <end position="36"/>
    </location>
</feature>
<name>A0A8E2JII7_9PEZI</name>
<evidence type="ECO:0000256" key="1">
    <source>
        <dbReference type="SAM" id="MobiDB-lite"/>
    </source>
</evidence>
<dbReference type="EMBL" id="KV744858">
    <property type="protein sequence ID" value="OCK83567.1"/>
    <property type="molecule type" value="Genomic_DNA"/>
</dbReference>
<keyword evidence="3" id="KW-1185">Reference proteome</keyword>
<gene>
    <name evidence="2" type="ORF">K432DRAFT_401944</name>
</gene>
<reference evidence="2 3" key="1">
    <citation type="journal article" date="2016" name="Nat. Commun.">
        <title>Ectomycorrhizal ecology is imprinted in the genome of the dominant symbiotic fungus Cenococcum geophilum.</title>
        <authorList>
            <consortium name="DOE Joint Genome Institute"/>
            <person name="Peter M."/>
            <person name="Kohler A."/>
            <person name="Ohm R.A."/>
            <person name="Kuo A."/>
            <person name="Krutzmann J."/>
            <person name="Morin E."/>
            <person name="Arend M."/>
            <person name="Barry K.W."/>
            <person name="Binder M."/>
            <person name="Choi C."/>
            <person name="Clum A."/>
            <person name="Copeland A."/>
            <person name="Grisel N."/>
            <person name="Haridas S."/>
            <person name="Kipfer T."/>
            <person name="LaButti K."/>
            <person name="Lindquist E."/>
            <person name="Lipzen A."/>
            <person name="Maire R."/>
            <person name="Meier B."/>
            <person name="Mihaltcheva S."/>
            <person name="Molinier V."/>
            <person name="Murat C."/>
            <person name="Poggeler S."/>
            <person name="Quandt C.A."/>
            <person name="Sperisen C."/>
            <person name="Tritt A."/>
            <person name="Tisserant E."/>
            <person name="Crous P.W."/>
            <person name="Henrissat B."/>
            <person name="Nehls U."/>
            <person name="Egli S."/>
            <person name="Spatafora J.W."/>
            <person name="Grigoriev I.V."/>
            <person name="Martin F.M."/>
        </authorList>
    </citation>
    <scope>NUCLEOTIDE SEQUENCE [LARGE SCALE GENOMIC DNA]</scope>
    <source>
        <strain evidence="2 3">CBS 459.81</strain>
    </source>
</reference>
<accession>A0A8E2JII7</accession>
<evidence type="ECO:0000313" key="2">
    <source>
        <dbReference type="EMBL" id="OCK83567.1"/>
    </source>
</evidence>
<dbReference type="AlphaFoldDB" id="A0A8E2JII7"/>
<proteinExistence type="predicted"/>
<dbReference type="Proteomes" id="UP000250266">
    <property type="component" value="Unassembled WGS sequence"/>
</dbReference>
<evidence type="ECO:0000313" key="3">
    <source>
        <dbReference type="Proteomes" id="UP000250266"/>
    </source>
</evidence>
<organism evidence="2 3">
    <name type="scientific">Lepidopterella palustris CBS 459.81</name>
    <dbReference type="NCBI Taxonomy" id="1314670"/>
    <lineage>
        <taxon>Eukaryota</taxon>
        <taxon>Fungi</taxon>
        <taxon>Dikarya</taxon>
        <taxon>Ascomycota</taxon>
        <taxon>Pezizomycotina</taxon>
        <taxon>Dothideomycetes</taxon>
        <taxon>Pleosporomycetidae</taxon>
        <taxon>Mytilinidiales</taxon>
        <taxon>Argynnaceae</taxon>
        <taxon>Lepidopterella</taxon>
    </lineage>
</organism>
<protein>
    <submittedName>
        <fullName evidence="2">Uncharacterized protein</fullName>
    </submittedName>
</protein>
<sequence length="75" mass="7928">MGLQHDDSESQGGGNSASLAAHNAAPVPASGAEDEIQKEKIKAAARELGFEVSDNCLLESHQGRTPMEHWIRSGT</sequence>